<dbReference type="HOGENOM" id="CLU_1756732_0_0_5"/>
<organism evidence="1 2">
    <name type="scientific">Methylobacterium nodulans (strain LMG 21967 / CNCM I-2342 / ORS 2060)</name>
    <dbReference type="NCBI Taxonomy" id="460265"/>
    <lineage>
        <taxon>Bacteria</taxon>
        <taxon>Pseudomonadati</taxon>
        <taxon>Pseudomonadota</taxon>
        <taxon>Alphaproteobacteria</taxon>
        <taxon>Hyphomicrobiales</taxon>
        <taxon>Methylobacteriaceae</taxon>
        <taxon>Methylobacterium</taxon>
    </lineage>
</organism>
<dbReference type="KEGG" id="mno:Mnod_7726"/>
<dbReference type="EMBL" id="CP001353">
    <property type="protein sequence ID" value="ACL63319.1"/>
    <property type="molecule type" value="Genomic_DNA"/>
</dbReference>
<accession>B8IY29</accession>
<dbReference type="AlphaFoldDB" id="B8IY29"/>
<reference evidence="2" key="1">
    <citation type="submission" date="2009-01" db="EMBL/GenBank/DDBJ databases">
        <title>Complete sequence of plasmid 4 of Methylobacterium nodulans ORS 2060.</title>
        <authorList>
            <consortium name="US DOE Joint Genome Institute"/>
            <person name="Lucas S."/>
            <person name="Copeland A."/>
            <person name="Lapidus A."/>
            <person name="Glavina del Rio T."/>
            <person name="Dalin E."/>
            <person name="Tice H."/>
            <person name="Bruce D."/>
            <person name="Goodwin L."/>
            <person name="Pitluck S."/>
            <person name="Sims D."/>
            <person name="Brettin T."/>
            <person name="Detter J.C."/>
            <person name="Han C."/>
            <person name="Larimer F."/>
            <person name="Land M."/>
            <person name="Hauser L."/>
            <person name="Kyrpides N."/>
            <person name="Ivanova N."/>
            <person name="Marx C.J."/>
            <person name="Richardson P."/>
        </authorList>
    </citation>
    <scope>NUCLEOTIDE SEQUENCE [LARGE SCALE GENOMIC DNA]</scope>
    <source>
        <strain evidence="2">LMG 21967 / CNCM I-2342 / ORS 2060</strain>
        <plasmid evidence="2">Plasmid pMNOD04</plasmid>
    </source>
</reference>
<keyword evidence="2" id="KW-1185">Reference proteome</keyword>
<evidence type="ECO:0000313" key="1">
    <source>
        <dbReference type="EMBL" id="ACL63319.1"/>
    </source>
</evidence>
<geneLocation type="plasmid" evidence="1 2">
    <name>pMNOD04</name>
</geneLocation>
<protein>
    <submittedName>
        <fullName evidence="1">Uncharacterized protein</fullName>
    </submittedName>
</protein>
<name>B8IY29_METNO</name>
<dbReference type="Proteomes" id="UP000008207">
    <property type="component" value="Plasmid pMNOD04"/>
</dbReference>
<proteinExistence type="predicted"/>
<sequence>MIMQYIDLDPYSIYTIAYDVHRFHGRPDLEVPLEDMRLDDELFEISYFFASFAQALAFQWDLDPRHTSEIVECSEHPRCHDINGSSDLSGLPYIVKVRYNPYIVEGGFPEIRAAAPAPSRMWTEVEFASPEIFDRFEQARAVHVAASP</sequence>
<evidence type="ECO:0000313" key="2">
    <source>
        <dbReference type="Proteomes" id="UP000008207"/>
    </source>
</evidence>
<keyword evidence="1" id="KW-0614">Plasmid</keyword>
<gene>
    <name evidence="1" type="ordered locus">Mnod_7726</name>
</gene>